<dbReference type="Proteomes" id="UP001231924">
    <property type="component" value="Unassembled WGS sequence"/>
</dbReference>
<keyword evidence="2" id="KW-1185">Reference proteome</keyword>
<protein>
    <submittedName>
        <fullName evidence="1">Uncharacterized protein</fullName>
    </submittedName>
</protein>
<dbReference type="EMBL" id="JASVWF010000001">
    <property type="protein sequence ID" value="MDL5155510.1"/>
    <property type="molecule type" value="Genomic_DNA"/>
</dbReference>
<evidence type="ECO:0000313" key="1">
    <source>
        <dbReference type="EMBL" id="MDL5155510.1"/>
    </source>
</evidence>
<evidence type="ECO:0000313" key="2">
    <source>
        <dbReference type="Proteomes" id="UP001231924"/>
    </source>
</evidence>
<dbReference type="RefSeq" id="WP_286051592.1">
    <property type="nucleotide sequence ID" value="NZ_JASVWF010000001.1"/>
</dbReference>
<gene>
    <name evidence="1" type="ORF">QRT03_06070</name>
</gene>
<sequence>MLVPLLAFGIPGTIGYLMGRQPDRPAAERLVAEQMSARYRAAITASCDDPDRSGWRCTLRDSAGNRGWWYRARFVDDCGARFCEPTREYDDHRFPVLDARGVQVETLPYPDPGSTRADTVDDAVFRGNQAREPDYRPYSVQCPDPVGTSPVPCRTSGVALEASARTNDTGGYELTVRWALAP</sequence>
<comment type="caution">
    <text evidence="1">The sequence shown here is derived from an EMBL/GenBank/DDBJ whole genome shotgun (WGS) entry which is preliminary data.</text>
</comment>
<accession>A0ABT7M4D0</accession>
<proteinExistence type="predicted"/>
<name>A0ABT7M4D0_9PSEU</name>
<organism evidence="1 2">
    <name type="scientific">Actinomycetospora termitidis</name>
    <dbReference type="NCBI Taxonomy" id="3053470"/>
    <lineage>
        <taxon>Bacteria</taxon>
        <taxon>Bacillati</taxon>
        <taxon>Actinomycetota</taxon>
        <taxon>Actinomycetes</taxon>
        <taxon>Pseudonocardiales</taxon>
        <taxon>Pseudonocardiaceae</taxon>
        <taxon>Actinomycetospora</taxon>
    </lineage>
</organism>
<reference evidence="1 2" key="1">
    <citation type="submission" date="2023-06" db="EMBL/GenBank/DDBJ databases">
        <title>Actinomycetospora Odt1-22.</title>
        <authorList>
            <person name="Supong K."/>
        </authorList>
    </citation>
    <scope>NUCLEOTIDE SEQUENCE [LARGE SCALE GENOMIC DNA]</scope>
    <source>
        <strain evidence="1 2">Odt1-22</strain>
    </source>
</reference>